<gene>
    <name evidence="2" type="ORF">E1750_16195</name>
</gene>
<evidence type="ECO:0008006" key="4">
    <source>
        <dbReference type="Google" id="ProtNLM"/>
    </source>
</evidence>
<dbReference type="EMBL" id="CP037933">
    <property type="protein sequence ID" value="QBN20270.1"/>
    <property type="molecule type" value="Genomic_DNA"/>
</dbReference>
<keyword evidence="1" id="KW-0472">Membrane</keyword>
<keyword evidence="3" id="KW-1185">Reference proteome</keyword>
<evidence type="ECO:0000313" key="2">
    <source>
        <dbReference type="EMBL" id="QBN20270.1"/>
    </source>
</evidence>
<dbReference type="Proteomes" id="UP000291124">
    <property type="component" value="Chromosome"/>
</dbReference>
<evidence type="ECO:0000256" key="1">
    <source>
        <dbReference type="SAM" id="Phobius"/>
    </source>
</evidence>
<name>A0A4P6YI71_9FLAO</name>
<dbReference type="KEGG" id="fnk:E1750_16195"/>
<sequence>MEFILDLPEKLFTPTEVLYLKRYGNKLKSSERIEFKKFEFSPEAKGKIESYQILLQEREALAIEKNIDYLWIKYNKNLFNWGEIYKILNNMNNDEIQTLSAILKLNTCSKEDIIPALISNSEGLFDSSIDKLSYKSILDKIKDKLKIQNEFNSDGDTEKAIAAKVLKDFLLKMTEQQKAAFEKELIEITRKEKGIIYKSGTVFATLTAAQISGFGVYLLASSSLSFLSGAIGLSLPFAAYTTLSTAIGVIIGPAGWIGMGLFTLWKINEVNYNKIIPAVIYLSWLREKYTKEF</sequence>
<dbReference type="RefSeq" id="WP_133277770.1">
    <property type="nucleotide sequence ID" value="NZ_CP037933.1"/>
</dbReference>
<dbReference type="OrthoDB" id="1442205at2"/>
<evidence type="ECO:0000313" key="3">
    <source>
        <dbReference type="Proteomes" id="UP000291124"/>
    </source>
</evidence>
<protein>
    <recommendedName>
        <fullName evidence="4">DUF3944 domain-containing protein</fullName>
    </recommendedName>
</protein>
<reference evidence="3" key="1">
    <citation type="submission" date="2019-03" db="EMBL/GenBank/DDBJ databases">
        <title>Flavobacterium sp.</title>
        <authorList>
            <person name="Kim H."/>
        </authorList>
    </citation>
    <scope>NUCLEOTIDE SEQUENCE [LARGE SCALE GENOMIC DNA]</scope>
    <source>
        <strain evidence="3">GS13</strain>
    </source>
</reference>
<keyword evidence="1" id="KW-0812">Transmembrane</keyword>
<feature type="transmembrane region" description="Helical" evidence="1">
    <location>
        <begin position="240"/>
        <end position="265"/>
    </location>
</feature>
<organism evidence="2 3">
    <name type="scientific">Flavobacterium nackdongense</name>
    <dbReference type="NCBI Taxonomy" id="2547394"/>
    <lineage>
        <taxon>Bacteria</taxon>
        <taxon>Pseudomonadati</taxon>
        <taxon>Bacteroidota</taxon>
        <taxon>Flavobacteriia</taxon>
        <taxon>Flavobacteriales</taxon>
        <taxon>Flavobacteriaceae</taxon>
        <taxon>Flavobacterium</taxon>
    </lineage>
</organism>
<dbReference type="AlphaFoldDB" id="A0A4P6YI71"/>
<accession>A0A4P6YI71</accession>
<keyword evidence="1" id="KW-1133">Transmembrane helix</keyword>
<proteinExistence type="predicted"/>